<keyword evidence="3" id="KW-1185">Reference proteome</keyword>
<name>F4LKM8_TREBD</name>
<feature type="transmembrane region" description="Helical" evidence="1">
    <location>
        <begin position="164"/>
        <end position="188"/>
    </location>
</feature>
<dbReference type="OrthoDB" id="8582979at2"/>
<dbReference type="Pfam" id="PF06182">
    <property type="entry name" value="ABC2_membrane_6"/>
    <property type="match status" value="1"/>
</dbReference>
<reference evidence="3" key="1">
    <citation type="submission" date="2011-04" db="EMBL/GenBank/DDBJ databases">
        <title>The complete genome of Treponema brennaborense DSM 12168.</title>
        <authorList>
            <person name="Lucas S."/>
            <person name="Han J."/>
            <person name="Lapidus A."/>
            <person name="Bruce D."/>
            <person name="Goodwin L."/>
            <person name="Pitluck S."/>
            <person name="Peters L."/>
            <person name="Kyrpides N."/>
            <person name="Mavromatis K."/>
            <person name="Ivanova N."/>
            <person name="Mikhailova N."/>
            <person name="Pagani I."/>
            <person name="Teshima H."/>
            <person name="Detter J.C."/>
            <person name="Tapia R."/>
            <person name="Han C."/>
            <person name="Land M."/>
            <person name="Hauser L."/>
            <person name="Markowitz V."/>
            <person name="Cheng J.-F."/>
            <person name="Hugenholtz P."/>
            <person name="Woyke T."/>
            <person name="Wu D."/>
            <person name="Gronow S."/>
            <person name="Wellnitz S."/>
            <person name="Brambilla E."/>
            <person name="Klenk H.-P."/>
            <person name="Eisen J.A."/>
        </authorList>
    </citation>
    <scope>NUCLEOTIDE SEQUENCE [LARGE SCALE GENOMIC DNA]</scope>
    <source>
        <strain evidence="3">DSM 12168 / CIP 105900 / DD5/3</strain>
    </source>
</reference>
<organism evidence="2 3">
    <name type="scientific">Treponema brennaborense (strain DSM 12168 / CIP 105900 / DD5/3)</name>
    <dbReference type="NCBI Taxonomy" id="906968"/>
    <lineage>
        <taxon>Bacteria</taxon>
        <taxon>Pseudomonadati</taxon>
        <taxon>Spirochaetota</taxon>
        <taxon>Spirochaetia</taxon>
        <taxon>Spirochaetales</taxon>
        <taxon>Treponemataceae</taxon>
        <taxon>Treponema</taxon>
    </lineage>
</organism>
<dbReference type="Proteomes" id="UP000006546">
    <property type="component" value="Chromosome"/>
</dbReference>
<dbReference type="RefSeq" id="WP_013759286.1">
    <property type="nucleotide sequence ID" value="NC_015500.1"/>
</dbReference>
<dbReference type="KEGG" id="tbe:Trebr_2170"/>
<dbReference type="PANTHER" id="PTHR36832">
    <property type="entry name" value="SLR1174 PROTEIN-RELATED"/>
    <property type="match status" value="1"/>
</dbReference>
<dbReference type="eggNOG" id="COG4587">
    <property type="taxonomic scope" value="Bacteria"/>
</dbReference>
<dbReference type="STRING" id="906968.Trebr_2170"/>
<evidence type="ECO:0000256" key="1">
    <source>
        <dbReference type="SAM" id="Phobius"/>
    </source>
</evidence>
<dbReference type="InterPro" id="IPR010390">
    <property type="entry name" value="ABC-2_transporter-like"/>
</dbReference>
<keyword evidence="1" id="KW-0812">Transmembrane</keyword>
<dbReference type="PANTHER" id="PTHR36832:SF1">
    <property type="entry name" value="SLR1174 PROTEIN"/>
    <property type="match status" value="1"/>
</dbReference>
<sequence length="283" mass="30914">MNPVLKPAATVHPLKKLGTYLPFTRNAIQTLLSYRTNVLFFIIGNVVRIFVFFFLWKAVFASSGRTELHGFTFAQMAVYVILTTVVGEISGSVGSDMSDEIRSGQIALSLIKPISFRLRIYFTSLGDTLYCLLMSGVPGMIAAYAITASYGVPGELSVRTLPLFFASLALSVVLRMSYNFIFSLLGFVTTNMWGLWQINKAVAQLCSGALIPLAFFPDRAQTVLSWLPFASWVATPISLFLGKVDGPGALGLFGVQLAWLGVFTVAGNLLWNKVTRRLTVQGG</sequence>
<dbReference type="EMBL" id="CP002696">
    <property type="protein sequence ID" value="AEE17584.1"/>
    <property type="molecule type" value="Genomic_DNA"/>
</dbReference>
<feature type="transmembrane region" description="Helical" evidence="1">
    <location>
        <begin position="223"/>
        <end position="242"/>
    </location>
</feature>
<dbReference type="HOGENOM" id="CLU_084465_2_0_12"/>
<gene>
    <name evidence="2" type="ordered locus">Trebr_2170</name>
</gene>
<feature type="transmembrane region" description="Helical" evidence="1">
    <location>
        <begin position="132"/>
        <end position="152"/>
    </location>
</feature>
<feature type="transmembrane region" description="Helical" evidence="1">
    <location>
        <begin position="38"/>
        <end position="56"/>
    </location>
</feature>
<accession>F4LKM8</accession>
<evidence type="ECO:0000313" key="3">
    <source>
        <dbReference type="Proteomes" id="UP000006546"/>
    </source>
</evidence>
<keyword evidence="1" id="KW-1133">Transmembrane helix</keyword>
<keyword evidence="1" id="KW-0472">Membrane</keyword>
<feature type="transmembrane region" description="Helical" evidence="1">
    <location>
        <begin position="248"/>
        <end position="271"/>
    </location>
</feature>
<evidence type="ECO:0000313" key="2">
    <source>
        <dbReference type="EMBL" id="AEE17584.1"/>
    </source>
</evidence>
<protein>
    <recommendedName>
        <fullName evidence="4">ABC transporter permease protein</fullName>
    </recommendedName>
</protein>
<proteinExistence type="predicted"/>
<feature type="transmembrane region" description="Helical" evidence="1">
    <location>
        <begin position="68"/>
        <end position="87"/>
    </location>
</feature>
<dbReference type="AlphaFoldDB" id="F4LKM8"/>
<evidence type="ECO:0008006" key="4">
    <source>
        <dbReference type="Google" id="ProtNLM"/>
    </source>
</evidence>